<organism evidence="1">
    <name type="scientific">Zea mays</name>
    <name type="common">Maize</name>
    <dbReference type="NCBI Taxonomy" id="4577"/>
    <lineage>
        <taxon>Eukaryota</taxon>
        <taxon>Viridiplantae</taxon>
        <taxon>Streptophyta</taxon>
        <taxon>Embryophyta</taxon>
        <taxon>Tracheophyta</taxon>
        <taxon>Spermatophyta</taxon>
        <taxon>Magnoliopsida</taxon>
        <taxon>Liliopsida</taxon>
        <taxon>Poales</taxon>
        <taxon>Poaceae</taxon>
        <taxon>PACMAD clade</taxon>
        <taxon>Panicoideae</taxon>
        <taxon>Andropogonodae</taxon>
        <taxon>Andropogoneae</taxon>
        <taxon>Tripsacinae</taxon>
        <taxon>Zea</taxon>
    </lineage>
</organism>
<reference evidence="1" key="1">
    <citation type="submission" date="2015-12" db="EMBL/GenBank/DDBJ databases">
        <title>Update maize B73 reference genome by single molecule sequencing technologies.</title>
        <authorList>
            <consortium name="Maize Genome Sequencing Project"/>
            <person name="Ware D."/>
        </authorList>
    </citation>
    <scope>NUCLEOTIDE SEQUENCE</scope>
    <source>
        <tissue evidence="1">Seedling</tissue>
    </source>
</reference>
<protein>
    <submittedName>
        <fullName evidence="1">Uncharacterized protein</fullName>
    </submittedName>
</protein>
<dbReference type="InParanoid" id="A0A1D6FSS7"/>
<gene>
    <name evidence="1" type="ORF">ZEAMMB73_Zm00001d010699</name>
</gene>
<evidence type="ECO:0000313" key="1">
    <source>
        <dbReference type="EMBL" id="AQK94614.1"/>
    </source>
</evidence>
<sequence>MPAKYLPWWKACSSSSSVGHRDPSPANVPAPYGLPPCTLSMSNILAPNVYPTGTNTIPWCVSCVTAVSLAATPRGKRYPLLLRFDRLVLQGEGNML</sequence>
<dbReference type="EMBL" id="CM000784">
    <property type="protein sequence ID" value="AQK94614.1"/>
    <property type="molecule type" value="Genomic_DNA"/>
</dbReference>
<accession>A0A1D6FSS7</accession>
<proteinExistence type="predicted"/>
<dbReference type="AlphaFoldDB" id="A0A1D6FSS7"/>
<name>A0A1D6FSS7_MAIZE</name>